<sequence length="415" mass="43001">MPTKSRALFAALLLSAVAMPTVATAQKKAEAAPAAKVTVSKEAQPALAALDKAAKENRAADVPALAAAALAAAKTPNDRYFAYRLQLPVLAAAKNNDALLTAIEGVLSTGVATGPELANLTLLAGRLGYNKGANDPAAATLAATRAQEAVQLNPTDGEAFYILGLNQNRQKKSAEAVASLQKAQQLWVAAGKPKDQAVADQTLSIAYAARLPIARDLAFENLKSAPSPKNWRTAIKITEQSSNFAAPDKVDLFRLQRATSSFEGEGDYYPYVDALLTRGLPGEAKAVLDEAFAAGKLDRNKTEWKEMSAAAAARVAGDKASLAAGEKAALSAATARPALATGDAYMGYGDYAKAVTLYRAALAKGGADADLANLRLGIALARSGDKAGATAALNAVKGSRASIAQLWLYYLQTAA</sequence>
<name>A0ABP7S9X4_9SPHN</name>
<comment type="caution">
    <text evidence="2">The sequence shown here is derived from an EMBL/GenBank/DDBJ whole genome shotgun (WGS) entry which is preliminary data.</text>
</comment>
<proteinExistence type="predicted"/>
<dbReference type="EMBL" id="BAAAZD010000002">
    <property type="protein sequence ID" value="GAA4008934.1"/>
    <property type="molecule type" value="Genomic_DNA"/>
</dbReference>
<reference evidence="3" key="1">
    <citation type="journal article" date="2019" name="Int. J. Syst. Evol. Microbiol.">
        <title>The Global Catalogue of Microorganisms (GCM) 10K type strain sequencing project: providing services to taxonomists for standard genome sequencing and annotation.</title>
        <authorList>
            <consortium name="The Broad Institute Genomics Platform"/>
            <consortium name="The Broad Institute Genome Sequencing Center for Infectious Disease"/>
            <person name="Wu L."/>
            <person name="Ma J."/>
        </authorList>
    </citation>
    <scope>NUCLEOTIDE SEQUENCE [LARGE SCALE GENOMIC DNA]</scope>
    <source>
        <strain evidence="3">JCM 16603</strain>
    </source>
</reference>
<evidence type="ECO:0000256" key="1">
    <source>
        <dbReference type="SAM" id="SignalP"/>
    </source>
</evidence>
<dbReference type="Proteomes" id="UP001501310">
    <property type="component" value="Unassembled WGS sequence"/>
</dbReference>
<dbReference type="InterPro" id="IPR011990">
    <property type="entry name" value="TPR-like_helical_dom_sf"/>
</dbReference>
<evidence type="ECO:0008006" key="4">
    <source>
        <dbReference type="Google" id="ProtNLM"/>
    </source>
</evidence>
<gene>
    <name evidence="2" type="ORF">GCM10022211_23410</name>
</gene>
<feature type="chain" id="PRO_5047201341" description="Tetratricopeptide repeat protein" evidence="1">
    <location>
        <begin position="26"/>
        <end position="415"/>
    </location>
</feature>
<evidence type="ECO:0000313" key="3">
    <source>
        <dbReference type="Proteomes" id="UP001501310"/>
    </source>
</evidence>
<evidence type="ECO:0000313" key="2">
    <source>
        <dbReference type="EMBL" id="GAA4008934.1"/>
    </source>
</evidence>
<accession>A0ABP7S9X4</accession>
<organism evidence="2 3">
    <name type="scientific">Sphingomonas humi</name>
    <dbReference type="NCBI Taxonomy" id="335630"/>
    <lineage>
        <taxon>Bacteria</taxon>
        <taxon>Pseudomonadati</taxon>
        <taxon>Pseudomonadota</taxon>
        <taxon>Alphaproteobacteria</taxon>
        <taxon>Sphingomonadales</taxon>
        <taxon>Sphingomonadaceae</taxon>
        <taxon>Sphingomonas</taxon>
    </lineage>
</organism>
<keyword evidence="3" id="KW-1185">Reference proteome</keyword>
<feature type="signal peptide" evidence="1">
    <location>
        <begin position="1"/>
        <end position="25"/>
    </location>
</feature>
<protein>
    <recommendedName>
        <fullName evidence="4">Tetratricopeptide repeat protein</fullName>
    </recommendedName>
</protein>
<dbReference type="Gene3D" id="1.25.40.10">
    <property type="entry name" value="Tetratricopeptide repeat domain"/>
    <property type="match status" value="1"/>
</dbReference>
<dbReference type="SUPFAM" id="SSF48452">
    <property type="entry name" value="TPR-like"/>
    <property type="match status" value="1"/>
</dbReference>
<keyword evidence="1" id="KW-0732">Signal</keyword>
<dbReference type="RefSeq" id="WP_344710529.1">
    <property type="nucleotide sequence ID" value="NZ_BAAAZD010000002.1"/>
</dbReference>